<keyword evidence="4" id="KW-1185">Reference proteome</keyword>
<comment type="caution">
    <text evidence="3">The sequence shown here is derived from an EMBL/GenBank/DDBJ whole genome shotgun (WGS) entry which is preliminary data.</text>
</comment>
<keyword evidence="1" id="KW-0812">Transmembrane</keyword>
<dbReference type="Pfam" id="PF00892">
    <property type="entry name" value="EamA"/>
    <property type="match status" value="2"/>
</dbReference>
<dbReference type="EMBL" id="JACHWB010000004">
    <property type="protein sequence ID" value="MBB3020205.1"/>
    <property type="molecule type" value="Genomic_DNA"/>
</dbReference>
<protein>
    <submittedName>
        <fullName evidence="3">Drug/metabolite transporter (DMT)-like permease</fullName>
    </submittedName>
</protein>
<accession>A0A7W4VNV8</accession>
<dbReference type="InterPro" id="IPR037185">
    <property type="entry name" value="EmrE-like"/>
</dbReference>
<dbReference type="SUPFAM" id="SSF103481">
    <property type="entry name" value="Multidrug resistance efflux transporter EmrE"/>
    <property type="match status" value="2"/>
</dbReference>
<feature type="transmembrane region" description="Helical" evidence="1">
    <location>
        <begin position="109"/>
        <end position="127"/>
    </location>
</feature>
<feature type="transmembrane region" description="Helical" evidence="1">
    <location>
        <begin position="18"/>
        <end position="36"/>
    </location>
</feature>
<organism evidence="3 4">
    <name type="scientific">Microvirga lupini</name>
    <dbReference type="NCBI Taxonomy" id="420324"/>
    <lineage>
        <taxon>Bacteria</taxon>
        <taxon>Pseudomonadati</taxon>
        <taxon>Pseudomonadota</taxon>
        <taxon>Alphaproteobacteria</taxon>
        <taxon>Hyphomicrobiales</taxon>
        <taxon>Methylobacteriaceae</taxon>
        <taxon>Microvirga</taxon>
    </lineage>
</organism>
<dbReference type="Proteomes" id="UP000532010">
    <property type="component" value="Unassembled WGS sequence"/>
</dbReference>
<dbReference type="RefSeq" id="WP_210277663.1">
    <property type="nucleotide sequence ID" value="NZ_JACHWB010000004.1"/>
</dbReference>
<feature type="transmembrane region" description="Helical" evidence="1">
    <location>
        <begin position="48"/>
        <end position="66"/>
    </location>
</feature>
<feature type="transmembrane region" description="Helical" evidence="1">
    <location>
        <begin position="189"/>
        <end position="210"/>
    </location>
</feature>
<dbReference type="AlphaFoldDB" id="A0A7W4VNV8"/>
<gene>
    <name evidence="3" type="ORF">FHR70_003286</name>
</gene>
<feature type="transmembrane region" description="Helical" evidence="1">
    <location>
        <begin position="86"/>
        <end position="103"/>
    </location>
</feature>
<feature type="domain" description="EamA" evidence="2">
    <location>
        <begin position="158"/>
        <end position="282"/>
    </location>
</feature>
<dbReference type="GO" id="GO:0016020">
    <property type="term" value="C:membrane"/>
    <property type="evidence" value="ECO:0007669"/>
    <property type="project" value="InterPro"/>
</dbReference>
<proteinExistence type="predicted"/>
<feature type="transmembrane region" description="Helical" evidence="1">
    <location>
        <begin position="134"/>
        <end position="152"/>
    </location>
</feature>
<evidence type="ECO:0000256" key="1">
    <source>
        <dbReference type="SAM" id="Phobius"/>
    </source>
</evidence>
<feature type="transmembrane region" description="Helical" evidence="1">
    <location>
        <begin position="158"/>
        <end position="177"/>
    </location>
</feature>
<evidence type="ECO:0000313" key="3">
    <source>
        <dbReference type="EMBL" id="MBB3020205.1"/>
    </source>
</evidence>
<dbReference type="PANTHER" id="PTHR22911">
    <property type="entry name" value="ACYL-MALONYL CONDENSING ENZYME-RELATED"/>
    <property type="match status" value="1"/>
</dbReference>
<keyword evidence="1" id="KW-0472">Membrane</keyword>
<evidence type="ECO:0000259" key="2">
    <source>
        <dbReference type="Pfam" id="PF00892"/>
    </source>
</evidence>
<feature type="domain" description="EamA" evidence="2">
    <location>
        <begin position="17"/>
        <end position="149"/>
    </location>
</feature>
<keyword evidence="1" id="KW-1133">Transmembrane helix</keyword>
<feature type="transmembrane region" description="Helical" evidence="1">
    <location>
        <begin position="270"/>
        <end position="288"/>
    </location>
</feature>
<dbReference type="InterPro" id="IPR000620">
    <property type="entry name" value="EamA_dom"/>
</dbReference>
<sequence>MNSDPVARTNAAPSPLRGILFLIASTVVFSIADVITKQLTSTLPPPEVAWMRYATFALVIIPVMLLKGGPALLRSRRPKLQVLRGLGMVGSSLLFIESLPYLPVADATAIFFVSPILIMALSVLFLGETVGWRRWSAAAVGFIGVMIVVRPGTGAFQFAALLPMMAASSWAVGAVVTRKIVGDHAFTTLAYSALVGTVVLSALLPFNWVTPDATEIGLGLSMGVLFAIGHWFIVLAYRHGNASMIAPFSYVQLIWAGSLGYLVFGSVPDAWTITGAGIIALSGLYTAYRERVRALEKKFPA</sequence>
<name>A0A7W4VNV8_9HYPH</name>
<feature type="transmembrane region" description="Helical" evidence="1">
    <location>
        <begin position="244"/>
        <end position="264"/>
    </location>
</feature>
<evidence type="ECO:0000313" key="4">
    <source>
        <dbReference type="Proteomes" id="UP000532010"/>
    </source>
</evidence>
<reference evidence="3 4" key="1">
    <citation type="submission" date="2020-08" db="EMBL/GenBank/DDBJ databases">
        <title>The Agave Microbiome: Exploring the role of microbial communities in plant adaptations to desert environments.</title>
        <authorList>
            <person name="Partida-Martinez L.P."/>
        </authorList>
    </citation>
    <scope>NUCLEOTIDE SEQUENCE [LARGE SCALE GENOMIC DNA]</scope>
    <source>
        <strain evidence="3 4">AT3.9</strain>
    </source>
</reference>
<feature type="transmembrane region" description="Helical" evidence="1">
    <location>
        <begin position="216"/>
        <end position="237"/>
    </location>
</feature>
<dbReference type="PANTHER" id="PTHR22911:SF103">
    <property type="entry name" value="BLR2811 PROTEIN"/>
    <property type="match status" value="1"/>
</dbReference>